<dbReference type="Proteomes" id="UP000706039">
    <property type="component" value="Unassembled WGS sequence"/>
</dbReference>
<reference evidence="1 2" key="1">
    <citation type="submission" date="2021-08" db="EMBL/GenBank/DDBJ databases">
        <authorList>
            <person name="Tuo L."/>
        </authorList>
    </citation>
    <scope>NUCLEOTIDE SEQUENCE [LARGE SCALE GENOMIC DNA]</scope>
    <source>
        <strain evidence="1 2">JCM 31229</strain>
    </source>
</reference>
<dbReference type="RefSeq" id="WP_222988165.1">
    <property type="nucleotide sequence ID" value="NZ_JAINVV010000001.1"/>
</dbReference>
<comment type="caution">
    <text evidence="1">The sequence shown here is derived from an EMBL/GenBank/DDBJ whole genome shotgun (WGS) entry which is preliminary data.</text>
</comment>
<evidence type="ECO:0000313" key="1">
    <source>
        <dbReference type="EMBL" id="MBY8821075.1"/>
    </source>
</evidence>
<name>A0ABS7PIE6_9SPHN</name>
<evidence type="ECO:0000313" key="2">
    <source>
        <dbReference type="Proteomes" id="UP000706039"/>
    </source>
</evidence>
<accession>A0ABS7PIE6</accession>
<proteinExistence type="predicted"/>
<dbReference type="InterPro" id="IPR010985">
    <property type="entry name" value="Ribbon_hlx_hlx"/>
</dbReference>
<gene>
    <name evidence="1" type="ORF">K7G82_02150</name>
</gene>
<protein>
    <submittedName>
        <fullName evidence="1">Ribbon-helix-helix domain-containing protein</fullName>
    </submittedName>
</protein>
<keyword evidence="2" id="KW-1185">Reference proteome</keyword>
<dbReference type="EMBL" id="JAINVV010000001">
    <property type="protein sequence ID" value="MBY8821075.1"/>
    <property type="molecule type" value="Genomic_DNA"/>
</dbReference>
<organism evidence="1 2">
    <name type="scientific">Sphingomonas colocasiae</name>
    <dbReference type="NCBI Taxonomy" id="1848973"/>
    <lineage>
        <taxon>Bacteria</taxon>
        <taxon>Pseudomonadati</taxon>
        <taxon>Pseudomonadota</taxon>
        <taxon>Alphaproteobacteria</taxon>
        <taxon>Sphingomonadales</taxon>
        <taxon>Sphingomonadaceae</taxon>
        <taxon>Sphingomonas</taxon>
    </lineage>
</organism>
<dbReference type="CDD" id="cd21631">
    <property type="entry name" value="RHH_CopG_NikR-like"/>
    <property type="match status" value="1"/>
</dbReference>
<dbReference type="SUPFAM" id="SSF47598">
    <property type="entry name" value="Ribbon-helix-helix"/>
    <property type="match status" value="1"/>
</dbReference>
<sequence length="130" mass="14368">MRPRHNLYLEPKLSKQLDELARRSNATKSAIVCAALNDYFRRRAGHELDEMFGTRLDRIGGHVGRLQRDVEVLLESLSLLVLHQLTVGPGFGAGDAAAHALGEQGFDRFITEVGRRLARAEKAPGRGGRP</sequence>